<dbReference type="OrthoDB" id="9815350at2"/>
<dbReference type="GO" id="GO:0051537">
    <property type="term" value="F:2 iron, 2 sulfur cluster binding"/>
    <property type="evidence" value="ECO:0007669"/>
    <property type="project" value="UniProtKB-KW"/>
</dbReference>
<dbReference type="Proteomes" id="UP000243342">
    <property type="component" value="Unassembled WGS sequence"/>
</dbReference>
<keyword evidence="1" id="KW-0813">Transport</keyword>
<comment type="similarity">
    <text evidence="8">Belongs to the Bfd family.</text>
</comment>
<evidence type="ECO:0000256" key="5">
    <source>
        <dbReference type="ARBA" id="ARBA00023004"/>
    </source>
</evidence>
<gene>
    <name evidence="10" type="ORF">BIV57_17305</name>
</gene>
<dbReference type="AlphaFoldDB" id="A0A1J7C3W6"/>
<evidence type="ECO:0000259" key="9">
    <source>
        <dbReference type="Pfam" id="PF04324"/>
    </source>
</evidence>
<feature type="domain" description="BFD-like [2Fe-2S]-binding" evidence="9">
    <location>
        <begin position="2"/>
        <end position="50"/>
    </location>
</feature>
<evidence type="ECO:0000256" key="8">
    <source>
        <dbReference type="ARBA" id="ARBA00046332"/>
    </source>
</evidence>
<evidence type="ECO:0000256" key="3">
    <source>
        <dbReference type="ARBA" id="ARBA00022723"/>
    </source>
</evidence>
<dbReference type="InterPro" id="IPR041854">
    <property type="entry name" value="BFD-like_2Fe2S-bd_dom_sf"/>
</dbReference>
<proteinExistence type="inferred from homology"/>
<comment type="caution">
    <text evidence="10">The sequence shown here is derived from an EMBL/GenBank/DDBJ whole genome shotgun (WGS) entry which is preliminary data.</text>
</comment>
<name>A0A1J7C3W6_9ACTN</name>
<evidence type="ECO:0000256" key="2">
    <source>
        <dbReference type="ARBA" id="ARBA00022714"/>
    </source>
</evidence>
<dbReference type="PANTHER" id="PTHR37424:SF1">
    <property type="entry name" value="BACTERIOFERRITIN-ASSOCIATED FERREDOXIN"/>
    <property type="match status" value="1"/>
</dbReference>
<reference evidence="10 11" key="1">
    <citation type="submission" date="2016-10" db="EMBL/GenBank/DDBJ databases">
        <title>Genome sequence of Streptomyces gilvigriseus MUSC 26.</title>
        <authorList>
            <person name="Lee L.-H."/>
            <person name="Ser H.-L."/>
        </authorList>
    </citation>
    <scope>NUCLEOTIDE SEQUENCE [LARGE SCALE GENOMIC DNA]</scope>
    <source>
        <strain evidence="10 11">MUSC 26</strain>
    </source>
</reference>
<dbReference type="InterPro" id="IPR052371">
    <property type="entry name" value="BFD-associated_ferredoxin"/>
</dbReference>
<dbReference type="Pfam" id="PF04324">
    <property type="entry name" value="Fer2_BFD"/>
    <property type="match status" value="1"/>
</dbReference>
<dbReference type="GO" id="GO:0046872">
    <property type="term" value="F:metal ion binding"/>
    <property type="evidence" value="ECO:0007669"/>
    <property type="project" value="UniProtKB-KW"/>
</dbReference>
<dbReference type="InterPro" id="IPR007419">
    <property type="entry name" value="BFD-like_2Fe2S-bd_dom"/>
</dbReference>
<dbReference type="RefSeq" id="WP_071657796.1">
    <property type="nucleotide sequence ID" value="NZ_MLCF01000105.1"/>
</dbReference>
<keyword evidence="2" id="KW-0001">2Fe-2S</keyword>
<dbReference type="Gene3D" id="1.10.10.1100">
    <property type="entry name" value="BFD-like [2Fe-2S]-binding domain"/>
    <property type="match status" value="1"/>
</dbReference>
<dbReference type="EMBL" id="MLCF01000105">
    <property type="protein sequence ID" value="OIV36248.1"/>
    <property type="molecule type" value="Genomic_DNA"/>
</dbReference>
<evidence type="ECO:0000256" key="6">
    <source>
        <dbReference type="ARBA" id="ARBA00023014"/>
    </source>
</evidence>
<keyword evidence="5" id="KW-0408">Iron</keyword>
<protein>
    <recommendedName>
        <fullName evidence="7">Bacterioferritin-associated ferredoxin</fullName>
    </recommendedName>
</protein>
<evidence type="ECO:0000256" key="4">
    <source>
        <dbReference type="ARBA" id="ARBA00022982"/>
    </source>
</evidence>
<organism evidence="10 11">
    <name type="scientific">Mangrovactinospora gilvigrisea</name>
    <dbReference type="NCBI Taxonomy" id="1428644"/>
    <lineage>
        <taxon>Bacteria</taxon>
        <taxon>Bacillati</taxon>
        <taxon>Actinomycetota</taxon>
        <taxon>Actinomycetes</taxon>
        <taxon>Kitasatosporales</taxon>
        <taxon>Streptomycetaceae</taxon>
        <taxon>Mangrovactinospora</taxon>
    </lineage>
</organism>
<accession>A0A1J7C3W6</accession>
<evidence type="ECO:0000256" key="7">
    <source>
        <dbReference type="ARBA" id="ARBA00039386"/>
    </source>
</evidence>
<sequence length="92" mass="9687">MYVCSCFAVTEEQVRAHRASGCGTPRAIAGRCGAGTDCGGCVRRIQALLDRGRRVPEPVEAIEARLDAEVRVEIQAEVRGLQSGSDAVSVAA</sequence>
<keyword evidence="3" id="KW-0479">Metal-binding</keyword>
<evidence type="ECO:0000256" key="1">
    <source>
        <dbReference type="ARBA" id="ARBA00022448"/>
    </source>
</evidence>
<keyword evidence="6" id="KW-0411">Iron-sulfur</keyword>
<keyword evidence="11" id="KW-1185">Reference proteome</keyword>
<keyword evidence="4" id="KW-0249">Electron transport</keyword>
<dbReference type="STRING" id="1428644.BIV57_17305"/>
<evidence type="ECO:0000313" key="11">
    <source>
        <dbReference type="Proteomes" id="UP000243342"/>
    </source>
</evidence>
<dbReference type="PANTHER" id="PTHR37424">
    <property type="entry name" value="BACTERIOFERRITIN-ASSOCIATED FERREDOXIN"/>
    <property type="match status" value="1"/>
</dbReference>
<evidence type="ECO:0000313" key="10">
    <source>
        <dbReference type="EMBL" id="OIV36248.1"/>
    </source>
</evidence>